<name>A0A7X8TPQ0_9VIBR</name>
<keyword evidence="3" id="KW-1185">Reference proteome</keyword>
<proteinExistence type="predicted"/>
<keyword evidence="1" id="KW-1133">Transmembrane helix</keyword>
<dbReference type="RefSeq" id="WP_168835681.1">
    <property type="nucleotide sequence ID" value="NZ_JABAIK010000005.1"/>
</dbReference>
<keyword evidence="1" id="KW-0812">Transmembrane</keyword>
<evidence type="ECO:0000313" key="2">
    <source>
        <dbReference type="EMBL" id="NLS12588.1"/>
    </source>
</evidence>
<reference evidence="2 3" key="1">
    <citation type="submission" date="2020-04" db="EMBL/GenBank/DDBJ databases">
        <title>Vibrio sp. SM6, a novel species isolated from seawater.</title>
        <authorList>
            <person name="Wang X."/>
        </authorList>
    </citation>
    <scope>NUCLEOTIDE SEQUENCE [LARGE SCALE GENOMIC DNA]</scope>
    <source>
        <strain evidence="2 3">SM6</strain>
    </source>
</reference>
<feature type="transmembrane region" description="Helical" evidence="1">
    <location>
        <begin position="98"/>
        <end position="119"/>
    </location>
</feature>
<dbReference type="Proteomes" id="UP000535589">
    <property type="component" value="Unassembled WGS sequence"/>
</dbReference>
<feature type="transmembrane region" description="Helical" evidence="1">
    <location>
        <begin position="60"/>
        <end position="86"/>
    </location>
</feature>
<dbReference type="AlphaFoldDB" id="A0A7X8TPQ0"/>
<sequence length="151" mass="17251">MNKVDDSPHKGVWVAYILSFLTPFTVLISGVIAIVYAGYHLNKGEDDEVVTSHYYGLIRSFFLYLTFFVVLIISVATANGILVGVSDYWLHSRLVDKIAYMIPVFGGFFAFLAIIVWLWRMIQGMRQLKNNEVHQPLPGPNWTHMRQSKTP</sequence>
<feature type="transmembrane region" description="Helical" evidence="1">
    <location>
        <begin position="12"/>
        <end position="39"/>
    </location>
</feature>
<protein>
    <submittedName>
        <fullName evidence="2">Uncharacterized protein</fullName>
    </submittedName>
</protein>
<evidence type="ECO:0000256" key="1">
    <source>
        <dbReference type="SAM" id="Phobius"/>
    </source>
</evidence>
<comment type="caution">
    <text evidence="2">The sequence shown here is derived from an EMBL/GenBank/DDBJ whole genome shotgun (WGS) entry which is preliminary data.</text>
</comment>
<organism evidence="2 3">
    <name type="scientific">Vibrio agarilyticus</name>
    <dbReference type="NCBI Taxonomy" id="2726741"/>
    <lineage>
        <taxon>Bacteria</taxon>
        <taxon>Pseudomonadati</taxon>
        <taxon>Pseudomonadota</taxon>
        <taxon>Gammaproteobacteria</taxon>
        <taxon>Vibrionales</taxon>
        <taxon>Vibrionaceae</taxon>
        <taxon>Vibrio</taxon>
    </lineage>
</organism>
<gene>
    <name evidence="2" type="ORF">HGP28_06685</name>
</gene>
<keyword evidence="1" id="KW-0472">Membrane</keyword>
<accession>A0A7X8TPQ0</accession>
<dbReference type="EMBL" id="JABAIK010000005">
    <property type="protein sequence ID" value="NLS12588.1"/>
    <property type="molecule type" value="Genomic_DNA"/>
</dbReference>
<evidence type="ECO:0000313" key="3">
    <source>
        <dbReference type="Proteomes" id="UP000535589"/>
    </source>
</evidence>